<dbReference type="AlphaFoldDB" id="A0AAW2ZGZ8"/>
<feature type="coiled-coil region" evidence="1">
    <location>
        <begin position="71"/>
        <end position="225"/>
    </location>
</feature>
<proteinExistence type="predicted"/>
<evidence type="ECO:0000313" key="2">
    <source>
        <dbReference type="EMBL" id="KAL0488446.1"/>
    </source>
</evidence>
<name>A0AAW2ZGZ8_9EUKA</name>
<dbReference type="Proteomes" id="UP001431209">
    <property type="component" value="Unassembled WGS sequence"/>
</dbReference>
<sequence>MEVKQLESRIQHLNTQNQILENDLQVMKKNKSQLDKSVDYNEKRRELNLRDEVKDLNVELNKSKDVELKLNQMLNDLRQQLTNKMNALESVQDLLEKANKQNQDLNQQLSNQQQLTPIVVQPLSSTKVNHLQLELDRVKQERDELEMQMRMATSSSIQDDKLSLELSNLQKDYKKLKKEKEKLEVDLSQFDDGFFSEIDDMQNNLNRVYKENKLLVAENDKLKSQLKKG</sequence>
<keyword evidence="1" id="KW-0175">Coiled coil</keyword>
<dbReference type="EMBL" id="JAOPGA020001439">
    <property type="protein sequence ID" value="KAL0488446.1"/>
    <property type="molecule type" value="Genomic_DNA"/>
</dbReference>
<reference evidence="2 3" key="1">
    <citation type="submission" date="2024-03" db="EMBL/GenBank/DDBJ databases">
        <title>The Acrasis kona genome and developmental transcriptomes reveal deep origins of eukaryotic multicellular pathways.</title>
        <authorList>
            <person name="Sheikh S."/>
            <person name="Fu C.-J."/>
            <person name="Brown M.W."/>
            <person name="Baldauf S.L."/>
        </authorList>
    </citation>
    <scope>NUCLEOTIDE SEQUENCE [LARGE SCALE GENOMIC DNA]</scope>
    <source>
        <strain evidence="2 3">ATCC MYA-3509</strain>
    </source>
</reference>
<gene>
    <name evidence="2" type="ORF">AKO1_015640</name>
</gene>
<evidence type="ECO:0000313" key="3">
    <source>
        <dbReference type="Proteomes" id="UP001431209"/>
    </source>
</evidence>
<feature type="coiled-coil region" evidence="1">
    <location>
        <begin position="3"/>
        <end position="37"/>
    </location>
</feature>
<comment type="caution">
    <text evidence="2">The sequence shown here is derived from an EMBL/GenBank/DDBJ whole genome shotgun (WGS) entry which is preliminary data.</text>
</comment>
<organism evidence="2 3">
    <name type="scientific">Acrasis kona</name>
    <dbReference type="NCBI Taxonomy" id="1008807"/>
    <lineage>
        <taxon>Eukaryota</taxon>
        <taxon>Discoba</taxon>
        <taxon>Heterolobosea</taxon>
        <taxon>Tetramitia</taxon>
        <taxon>Eutetramitia</taxon>
        <taxon>Acrasidae</taxon>
        <taxon>Acrasis</taxon>
    </lineage>
</organism>
<keyword evidence="3" id="KW-1185">Reference proteome</keyword>
<evidence type="ECO:0000256" key="1">
    <source>
        <dbReference type="SAM" id="Coils"/>
    </source>
</evidence>
<accession>A0AAW2ZGZ8</accession>
<protein>
    <submittedName>
        <fullName evidence="2">Uncharacterized protein</fullName>
    </submittedName>
</protein>